<keyword evidence="4" id="KW-1185">Reference proteome</keyword>
<accession>R2T000</accession>
<comment type="caution">
    <text evidence="1">The sequence shown here is derived from an EMBL/GenBank/DDBJ whole genome shotgun (WGS) entry which is preliminary data.</text>
</comment>
<reference evidence="1 3" key="1">
    <citation type="submission" date="2013-02" db="EMBL/GenBank/DDBJ databases">
        <title>The Genome Sequence of Enterococcus haemoperoxidus BAA-382.</title>
        <authorList>
            <consortium name="The Broad Institute Genome Sequencing Platform"/>
            <consortium name="The Broad Institute Genome Sequencing Center for Infectious Disease"/>
            <person name="Earl A.M."/>
            <person name="Gilmore M.S."/>
            <person name="Lebreton F."/>
            <person name="Walker B."/>
            <person name="Young S.K."/>
            <person name="Zeng Q."/>
            <person name="Gargeya S."/>
            <person name="Fitzgerald M."/>
            <person name="Haas B."/>
            <person name="Abouelleil A."/>
            <person name="Alvarado L."/>
            <person name="Arachchi H.M."/>
            <person name="Berlin A.M."/>
            <person name="Chapman S.B."/>
            <person name="Dewar J."/>
            <person name="Goldberg J."/>
            <person name="Griggs A."/>
            <person name="Gujja S."/>
            <person name="Hansen M."/>
            <person name="Howarth C."/>
            <person name="Imamovic A."/>
            <person name="Larimer J."/>
            <person name="McCowan C."/>
            <person name="Murphy C."/>
            <person name="Neiman D."/>
            <person name="Pearson M."/>
            <person name="Priest M."/>
            <person name="Roberts A."/>
            <person name="Saif S."/>
            <person name="Shea T."/>
            <person name="Sisk P."/>
            <person name="Sykes S."/>
            <person name="Wortman J."/>
            <person name="Nusbaum C."/>
            <person name="Birren B."/>
        </authorList>
    </citation>
    <scope>NUCLEOTIDE SEQUENCE [LARGE SCALE GENOMIC DNA]</scope>
    <source>
        <strain evidence="1 3">ATCC BAA-382</strain>
    </source>
</reference>
<dbReference type="PATRIC" id="fig|1158608.4.peg.962"/>
<dbReference type="Proteomes" id="UP000014197">
    <property type="component" value="Unassembled WGS sequence"/>
</dbReference>
<protein>
    <recommendedName>
        <fullName evidence="5">Lipoprotein</fullName>
    </recommendedName>
</protein>
<gene>
    <name evidence="2" type="ORF">I583_01002</name>
    <name evidence="1" type="ORF">UAW_00035</name>
</gene>
<sequence length="35" mass="3915">MKKILFTGVALSAISLASYSCLKYTSKHLYDYGKL</sequence>
<dbReference type="PROSITE" id="PS51257">
    <property type="entry name" value="PROKAR_LIPOPROTEIN"/>
    <property type="match status" value="1"/>
</dbReference>
<reference evidence="2 4" key="2">
    <citation type="submission" date="2013-03" db="EMBL/GenBank/DDBJ databases">
        <title>The Genome Sequence of Enterococcus haemoperoxidus BAA-382 (PacBio/Illumina hybrid assembly).</title>
        <authorList>
            <consortium name="The Broad Institute Genomics Platform"/>
            <consortium name="The Broad Institute Genome Sequencing Center for Infectious Disease"/>
            <person name="Earl A."/>
            <person name="Russ C."/>
            <person name="Gilmore M."/>
            <person name="Surin D."/>
            <person name="Walker B."/>
            <person name="Young S."/>
            <person name="Zeng Q."/>
            <person name="Gargeya S."/>
            <person name="Fitzgerald M."/>
            <person name="Haas B."/>
            <person name="Abouelleil A."/>
            <person name="Allen A.W."/>
            <person name="Alvarado L."/>
            <person name="Arachchi H.M."/>
            <person name="Berlin A.M."/>
            <person name="Chapman S.B."/>
            <person name="Gainer-Dewar J."/>
            <person name="Goldberg J."/>
            <person name="Griggs A."/>
            <person name="Gujja S."/>
            <person name="Hansen M."/>
            <person name="Howarth C."/>
            <person name="Imamovic A."/>
            <person name="Ireland A."/>
            <person name="Larimer J."/>
            <person name="McCowan C."/>
            <person name="Murphy C."/>
            <person name="Pearson M."/>
            <person name="Poon T.W."/>
            <person name="Priest M."/>
            <person name="Roberts A."/>
            <person name="Saif S."/>
            <person name="Shea T."/>
            <person name="Sisk P."/>
            <person name="Sykes S."/>
            <person name="Wortman J."/>
            <person name="Nusbaum C."/>
            <person name="Birren B."/>
        </authorList>
    </citation>
    <scope>NUCLEOTIDE SEQUENCE [LARGE SCALE GENOMIC DNA]</scope>
    <source>
        <strain evidence="2 4">ATCC BAA-382</strain>
    </source>
</reference>
<dbReference type="AlphaFoldDB" id="R2T000"/>
<evidence type="ECO:0000313" key="3">
    <source>
        <dbReference type="Proteomes" id="UP000013858"/>
    </source>
</evidence>
<dbReference type="Proteomes" id="UP000013858">
    <property type="component" value="Unassembled WGS sequence"/>
</dbReference>
<dbReference type="EMBL" id="ASVY01000002">
    <property type="protein sequence ID" value="EOT62002.1"/>
    <property type="molecule type" value="Genomic_DNA"/>
</dbReference>
<evidence type="ECO:0000313" key="1">
    <source>
        <dbReference type="EMBL" id="EOI00768.1"/>
    </source>
</evidence>
<evidence type="ECO:0000313" key="4">
    <source>
        <dbReference type="Proteomes" id="UP000014197"/>
    </source>
</evidence>
<name>R2T000_9ENTE</name>
<organism evidence="1 3">
    <name type="scientific">Enterococcus haemoperoxidus ATCC BAA-382</name>
    <dbReference type="NCBI Taxonomy" id="1158608"/>
    <lineage>
        <taxon>Bacteria</taxon>
        <taxon>Bacillati</taxon>
        <taxon>Bacillota</taxon>
        <taxon>Bacilli</taxon>
        <taxon>Lactobacillales</taxon>
        <taxon>Enterococcaceae</taxon>
        <taxon>Enterococcus</taxon>
    </lineage>
</organism>
<evidence type="ECO:0008006" key="5">
    <source>
        <dbReference type="Google" id="ProtNLM"/>
    </source>
</evidence>
<dbReference type="EMBL" id="AJAR01000001">
    <property type="protein sequence ID" value="EOI00768.1"/>
    <property type="molecule type" value="Genomic_DNA"/>
</dbReference>
<evidence type="ECO:0000313" key="2">
    <source>
        <dbReference type="EMBL" id="EOT62002.1"/>
    </source>
</evidence>
<proteinExistence type="predicted"/>